<sequence>MQTILITGINGFLGSNIAKYLSDKYQVIGLEYSTQNLFRLTGYSFEVFASTDNPEDIFKRYEIYAVLHVATVYRRHGEPVNKLISTNIQLPVDLYELADKYGTKMFINTDSFFNNPNYQYKYLGDYTLSKRHAADWLKLINKRCKTINLKLFHMYGAGDAPDKFLPKLFSDIKMNKQLIELTPGEQVRDFVYVEDVAAAYKVVLESYESLAEGFSEFEVGTGTPTSVNQLVLLIAACSGSTSTFNFGALPYRENEIMHAVANIEPIASLGWEPRYSLKEGITAMLNIS</sequence>
<dbReference type="PANTHER" id="PTHR43000">
    <property type="entry name" value="DTDP-D-GLUCOSE 4,6-DEHYDRATASE-RELATED"/>
    <property type="match status" value="1"/>
</dbReference>
<dbReference type="Gene3D" id="3.40.50.720">
    <property type="entry name" value="NAD(P)-binding Rossmann-like Domain"/>
    <property type="match status" value="1"/>
</dbReference>
<dbReference type="InterPro" id="IPR036291">
    <property type="entry name" value="NAD(P)-bd_dom_sf"/>
</dbReference>
<dbReference type="Pfam" id="PF01370">
    <property type="entry name" value="Epimerase"/>
    <property type="match status" value="1"/>
</dbReference>
<feature type="domain" description="NAD-dependent epimerase/dehydratase" evidence="2">
    <location>
        <begin position="4"/>
        <end position="212"/>
    </location>
</feature>
<dbReference type="SUPFAM" id="SSF51735">
    <property type="entry name" value="NAD(P)-binding Rossmann-fold domains"/>
    <property type="match status" value="1"/>
</dbReference>
<dbReference type="EMBL" id="WVHS01000005">
    <property type="protein sequence ID" value="MXV17428.1"/>
    <property type="molecule type" value="Genomic_DNA"/>
</dbReference>
<comment type="similarity">
    <text evidence="1">Belongs to the NAD(P)-dependent epimerase/dehydratase family.</text>
</comment>
<dbReference type="AlphaFoldDB" id="A0A7K1Y2W5"/>
<dbReference type="Proteomes" id="UP000451233">
    <property type="component" value="Unassembled WGS sequence"/>
</dbReference>
<evidence type="ECO:0000313" key="4">
    <source>
        <dbReference type="Proteomes" id="UP000451233"/>
    </source>
</evidence>
<evidence type="ECO:0000313" key="3">
    <source>
        <dbReference type="EMBL" id="MXV17428.1"/>
    </source>
</evidence>
<name>A0A7K1Y2W5_9SPHI</name>
<evidence type="ECO:0000259" key="2">
    <source>
        <dbReference type="Pfam" id="PF01370"/>
    </source>
</evidence>
<proteinExistence type="inferred from homology"/>
<evidence type="ECO:0000256" key="1">
    <source>
        <dbReference type="ARBA" id="ARBA00007637"/>
    </source>
</evidence>
<dbReference type="InterPro" id="IPR001509">
    <property type="entry name" value="Epimerase_deHydtase"/>
</dbReference>
<accession>A0A7K1Y2W5</accession>
<protein>
    <submittedName>
        <fullName evidence="3">NAD-dependent epimerase/dehydratase family protein</fullName>
    </submittedName>
</protein>
<keyword evidence="4" id="KW-1185">Reference proteome</keyword>
<dbReference type="RefSeq" id="WP_160908437.1">
    <property type="nucleotide sequence ID" value="NZ_WVHS01000005.1"/>
</dbReference>
<organism evidence="3 4">
    <name type="scientific">Hufsiella ginkgonis</name>
    <dbReference type="NCBI Taxonomy" id="2695274"/>
    <lineage>
        <taxon>Bacteria</taxon>
        <taxon>Pseudomonadati</taxon>
        <taxon>Bacteroidota</taxon>
        <taxon>Sphingobacteriia</taxon>
        <taxon>Sphingobacteriales</taxon>
        <taxon>Sphingobacteriaceae</taxon>
        <taxon>Hufsiella</taxon>
    </lineage>
</organism>
<reference evidence="3 4" key="1">
    <citation type="submission" date="2019-11" db="EMBL/GenBank/DDBJ databases">
        <title>Pedobacter sp. HMF7056 Genome sequencing and assembly.</title>
        <authorList>
            <person name="Kang H."/>
            <person name="Kim H."/>
            <person name="Joh K."/>
        </authorList>
    </citation>
    <scope>NUCLEOTIDE SEQUENCE [LARGE SCALE GENOMIC DNA]</scope>
    <source>
        <strain evidence="3 4">HMF7056</strain>
    </source>
</reference>
<gene>
    <name evidence="3" type="ORF">GS398_19170</name>
</gene>
<comment type="caution">
    <text evidence="3">The sequence shown here is derived from an EMBL/GenBank/DDBJ whole genome shotgun (WGS) entry which is preliminary data.</text>
</comment>